<dbReference type="InterPro" id="IPR031165">
    <property type="entry name" value="GNAT_YJDJ"/>
</dbReference>
<dbReference type="OrthoDB" id="74247at2759"/>
<name>F0ZI48_DICPU</name>
<dbReference type="PANTHER" id="PTHR31435">
    <property type="entry name" value="PROTEIN NATD1"/>
    <property type="match status" value="1"/>
</dbReference>
<accession>F0ZI48</accession>
<sequence>MSELPPVVNNEVLNKYQMVFPNGEEAVIEYKIYNNNEYDLYHTYVPDSQRGRNVADVLSTQTINDITHNRNGKVLLSCSYLSNRWLPKNPEYIRYVLRMIKK</sequence>
<dbReference type="PANTHER" id="PTHR31435:SF9">
    <property type="entry name" value="PROTEIN NATD1"/>
    <property type="match status" value="1"/>
</dbReference>
<protein>
    <recommendedName>
        <fullName evidence="1">N-acetyltransferase domain-containing protein</fullName>
    </recommendedName>
</protein>
<dbReference type="Proteomes" id="UP000001064">
    <property type="component" value="Unassembled WGS sequence"/>
</dbReference>
<organism evidence="2 3">
    <name type="scientific">Dictyostelium purpureum</name>
    <name type="common">Slime mold</name>
    <dbReference type="NCBI Taxonomy" id="5786"/>
    <lineage>
        <taxon>Eukaryota</taxon>
        <taxon>Amoebozoa</taxon>
        <taxon>Evosea</taxon>
        <taxon>Eumycetozoa</taxon>
        <taxon>Dictyostelia</taxon>
        <taxon>Dictyosteliales</taxon>
        <taxon>Dictyosteliaceae</taxon>
        <taxon>Dictyostelium</taxon>
    </lineage>
</organism>
<dbReference type="VEuPathDB" id="AmoebaDB:DICPUDRAFT_31947"/>
<dbReference type="OMA" id="DITHNRN"/>
<dbReference type="InterPro" id="IPR016181">
    <property type="entry name" value="Acyl_CoA_acyltransferase"/>
</dbReference>
<evidence type="ECO:0000313" key="3">
    <source>
        <dbReference type="Proteomes" id="UP000001064"/>
    </source>
</evidence>
<dbReference type="PROSITE" id="PS51729">
    <property type="entry name" value="GNAT_YJDJ"/>
    <property type="match status" value="1"/>
</dbReference>
<proteinExistence type="predicted"/>
<dbReference type="EMBL" id="GL871028">
    <property type="protein sequence ID" value="EGC36396.1"/>
    <property type="molecule type" value="Genomic_DNA"/>
</dbReference>
<gene>
    <name evidence="2" type="ORF">DICPUDRAFT_31947</name>
</gene>
<evidence type="ECO:0000259" key="1">
    <source>
        <dbReference type="PROSITE" id="PS51729"/>
    </source>
</evidence>
<dbReference type="FunFam" id="3.40.630.30:FF:000106">
    <property type="entry name" value="Acetyltransferase At1g77540"/>
    <property type="match status" value="1"/>
</dbReference>
<dbReference type="GeneID" id="10500727"/>
<dbReference type="AlphaFoldDB" id="F0ZI48"/>
<dbReference type="RefSeq" id="XP_003287093.1">
    <property type="nucleotide sequence ID" value="XM_003287045.1"/>
</dbReference>
<dbReference type="Pfam" id="PF14542">
    <property type="entry name" value="Acetyltransf_CG"/>
    <property type="match status" value="1"/>
</dbReference>
<dbReference type="SUPFAM" id="SSF55729">
    <property type="entry name" value="Acyl-CoA N-acyltransferases (Nat)"/>
    <property type="match status" value="1"/>
</dbReference>
<reference evidence="3" key="1">
    <citation type="journal article" date="2011" name="Genome Biol.">
        <title>Comparative genomics of the social amoebae Dictyostelium discoideum and Dictyostelium purpureum.</title>
        <authorList>
            <consortium name="US DOE Joint Genome Institute (JGI-PGF)"/>
            <person name="Sucgang R."/>
            <person name="Kuo A."/>
            <person name="Tian X."/>
            <person name="Salerno W."/>
            <person name="Parikh A."/>
            <person name="Feasley C.L."/>
            <person name="Dalin E."/>
            <person name="Tu H."/>
            <person name="Huang E."/>
            <person name="Barry K."/>
            <person name="Lindquist E."/>
            <person name="Shapiro H."/>
            <person name="Bruce D."/>
            <person name="Schmutz J."/>
            <person name="Salamov A."/>
            <person name="Fey P."/>
            <person name="Gaudet P."/>
            <person name="Anjard C."/>
            <person name="Babu M.M."/>
            <person name="Basu S."/>
            <person name="Bushmanova Y."/>
            <person name="van der Wel H."/>
            <person name="Katoh-Kurasawa M."/>
            <person name="Dinh C."/>
            <person name="Coutinho P.M."/>
            <person name="Saito T."/>
            <person name="Elias M."/>
            <person name="Schaap P."/>
            <person name="Kay R.R."/>
            <person name="Henrissat B."/>
            <person name="Eichinger L."/>
            <person name="Rivero F."/>
            <person name="Putnam N.H."/>
            <person name="West C.M."/>
            <person name="Loomis W.F."/>
            <person name="Chisholm R.L."/>
            <person name="Shaulsky G."/>
            <person name="Strassmann J.E."/>
            <person name="Queller D.C."/>
            <person name="Kuspa A."/>
            <person name="Grigoriev I.V."/>
        </authorList>
    </citation>
    <scope>NUCLEOTIDE SEQUENCE [LARGE SCALE GENOMIC DNA]</scope>
    <source>
        <strain evidence="3">QSDP1</strain>
    </source>
</reference>
<keyword evidence="3" id="KW-1185">Reference proteome</keyword>
<feature type="domain" description="N-acetyltransferase" evidence="1">
    <location>
        <begin position="8"/>
        <end position="97"/>
    </location>
</feature>
<dbReference type="Gene3D" id="3.40.630.30">
    <property type="match status" value="1"/>
</dbReference>
<evidence type="ECO:0000313" key="2">
    <source>
        <dbReference type="EMBL" id="EGC36396.1"/>
    </source>
</evidence>
<dbReference type="InterPro" id="IPR045057">
    <property type="entry name" value="Gcn5-rel_NAT"/>
</dbReference>
<dbReference type="eggNOG" id="ENOG502RIJV">
    <property type="taxonomic scope" value="Eukaryota"/>
</dbReference>
<dbReference type="KEGG" id="dpp:DICPUDRAFT_31947"/>
<dbReference type="InParanoid" id="F0ZI48"/>